<feature type="transmembrane region" description="Helical" evidence="6">
    <location>
        <begin position="284"/>
        <end position="304"/>
    </location>
</feature>
<dbReference type="CDD" id="cd06580">
    <property type="entry name" value="TM_PBP1_transp_TpRbsC_like"/>
    <property type="match status" value="1"/>
</dbReference>
<evidence type="ECO:0000256" key="6">
    <source>
        <dbReference type="SAM" id="Phobius"/>
    </source>
</evidence>
<organism evidence="7 8">
    <name type="scientific">Pseudomonas syringae pv. delphinii</name>
    <dbReference type="NCBI Taxonomy" id="192088"/>
    <lineage>
        <taxon>Bacteria</taxon>
        <taxon>Pseudomonadati</taxon>
        <taxon>Pseudomonadota</taxon>
        <taxon>Gammaproteobacteria</taxon>
        <taxon>Pseudomonadales</taxon>
        <taxon>Pseudomonadaceae</taxon>
        <taxon>Pseudomonas</taxon>
    </lineage>
</organism>
<feature type="transmembrane region" description="Helical" evidence="6">
    <location>
        <begin position="182"/>
        <end position="202"/>
    </location>
</feature>
<keyword evidence="3 6" id="KW-0812">Transmembrane</keyword>
<reference evidence="7 8" key="1">
    <citation type="submission" date="2018-08" db="EMBL/GenBank/DDBJ databases">
        <title>Recombination of ecologically and evolutionarily significant loci maintains genetic cohesion in the Pseudomonas syringae species complex.</title>
        <authorList>
            <person name="Dillon M."/>
            <person name="Thakur S."/>
            <person name="Almeida R.N.D."/>
            <person name="Weir B.S."/>
            <person name="Guttman D.S."/>
        </authorList>
    </citation>
    <scope>NUCLEOTIDE SEQUENCE [LARGE SCALE GENOMIC DNA]</scope>
    <source>
        <strain evidence="7 8">ICMP 13052</strain>
    </source>
</reference>
<proteinExistence type="predicted"/>
<sequence>MKGCCSPTCCSGKPWAGVSRPGKSGWQRRIHGSMRKELCTMADIDLSTFLLALLAGAIRVGTPFLFVSLGECLTEKSGRINLGLEGILVAGAMSGYAVACLSGSAWLGVGAAAGIGIVLGLLHGLACSLPRVNDIAFGIALILLGTGLAFFLGKAFIQPQAPMLPSLALGAWSDEERVRSALNINVLFFVGAALAFVLHWGLRTTRWGLMLRLVGDHAETAQALGYRPLKVRILATAIGGGLAGIGGAYLSLYYPGSWNEGLSSGQGLMAVALVIFARWRPLACLWASLLFGAAGAIGPALQAVGISTGYYLFAAAPYALTLVVMYATCRRGRTLNGAPGELSLTR</sequence>
<gene>
    <name evidence="7" type="ORF">ALQ08_100526</name>
</gene>
<feature type="transmembrane region" description="Helical" evidence="6">
    <location>
        <begin position="82"/>
        <end position="99"/>
    </location>
</feature>
<evidence type="ECO:0000256" key="3">
    <source>
        <dbReference type="ARBA" id="ARBA00022692"/>
    </source>
</evidence>
<keyword evidence="5 6" id="KW-0472">Membrane</keyword>
<evidence type="ECO:0000313" key="7">
    <source>
        <dbReference type="EMBL" id="RMQ16967.1"/>
    </source>
</evidence>
<dbReference type="Pfam" id="PF02653">
    <property type="entry name" value="BPD_transp_2"/>
    <property type="match status" value="1"/>
</dbReference>
<feature type="transmembrane region" description="Helical" evidence="6">
    <location>
        <begin position="261"/>
        <end position="277"/>
    </location>
</feature>
<feature type="transmembrane region" description="Helical" evidence="6">
    <location>
        <begin position="135"/>
        <end position="157"/>
    </location>
</feature>
<dbReference type="GO" id="GO:0022857">
    <property type="term" value="F:transmembrane transporter activity"/>
    <property type="evidence" value="ECO:0007669"/>
    <property type="project" value="InterPro"/>
</dbReference>
<comment type="caution">
    <text evidence="7">The sequence shown here is derived from an EMBL/GenBank/DDBJ whole genome shotgun (WGS) entry which is preliminary data.</text>
</comment>
<feature type="transmembrane region" description="Helical" evidence="6">
    <location>
        <begin position="49"/>
        <end position="70"/>
    </location>
</feature>
<keyword evidence="4 6" id="KW-1133">Transmembrane helix</keyword>
<evidence type="ECO:0000256" key="4">
    <source>
        <dbReference type="ARBA" id="ARBA00022989"/>
    </source>
</evidence>
<name>A0A3M4JIR0_9PSED</name>
<dbReference type="PANTHER" id="PTHR43370">
    <property type="entry name" value="SUGAR ABC TRANSPORTER INTEGRAL MEMBRANE PROTEIN-RELATED"/>
    <property type="match status" value="1"/>
</dbReference>
<feature type="transmembrane region" description="Helical" evidence="6">
    <location>
        <begin position="105"/>
        <end position="123"/>
    </location>
</feature>
<accession>A0A3M4JIR0</accession>
<feature type="transmembrane region" description="Helical" evidence="6">
    <location>
        <begin position="233"/>
        <end position="255"/>
    </location>
</feature>
<dbReference type="InterPro" id="IPR001851">
    <property type="entry name" value="ABC_transp_permease"/>
</dbReference>
<keyword evidence="2" id="KW-1003">Cell membrane</keyword>
<dbReference type="GO" id="GO:0005886">
    <property type="term" value="C:plasma membrane"/>
    <property type="evidence" value="ECO:0007669"/>
    <property type="project" value="UniProtKB-SubCell"/>
</dbReference>
<evidence type="ECO:0000313" key="8">
    <source>
        <dbReference type="Proteomes" id="UP000269044"/>
    </source>
</evidence>
<dbReference type="PANTHER" id="PTHR43370:SF2">
    <property type="entry name" value="ABC TRANSPORTER PERMEASE PROTEIN"/>
    <property type="match status" value="1"/>
</dbReference>
<evidence type="ECO:0000256" key="2">
    <source>
        <dbReference type="ARBA" id="ARBA00022475"/>
    </source>
</evidence>
<protein>
    <submittedName>
        <fullName evidence="7">Nucleoside ABC transporter membrane protein</fullName>
    </submittedName>
</protein>
<comment type="subcellular location">
    <subcellularLocation>
        <location evidence="1">Cell inner membrane</location>
        <topology evidence="1">Multi-pass membrane protein</topology>
    </subcellularLocation>
</comment>
<dbReference type="EMBL" id="RBRA01000350">
    <property type="protein sequence ID" value="RMQ16967.1"/>
    <property type="molecule type" value="Genomic_DNA"/>
</dbReference>
<evidence type="ECO:0000256" key="5">
    <source>
        <dbReference type="ARBA" id="ARBA00023136"/>
    </source>
</evidence>
<evidence type="ECO:0000256" key="1">
    <source>
        <dbReference type="ARBA" id="ARBA00004429"/>
    </source>
</evidence>
<feature type="transmembrane region" description="Helical" evidence="6">
    <location>
        <begin position="310"/>
        <end position="329"/>
    </location>
</feature>
<dbReference type="AlphaFoldDB" id="A0A3M4JIR0"/>
<dbReference type="Proteomes" id="UP000269044">
    <property type="component" value="Unassembled WGS sequence"/>
</dbReference>